<dbReference type="Gene3D" id="3.10.50.40">
    <property type="match status" value="1"/>
</dbReference>
<evidence type="ECO:0000256" key="1">
    <source>
        <dbReference type="ARBA" id="ARBA00022729"/>
    </source>
</evidence>
<dbReference type="Pfam" id="PF00639">
    <property type="entry name" value="Rotamase"/>
    <property type="match status" value="1"/>
</dbReference>
<dbReference type="PROSITE" id="PS50198">
    <property type="entry name" value="PPIC_PPIASE_2"/>
    <property type="match status" value="1"/>
</dbReference>
<dbReference type="Proteomes" id="UP000288892">
    <property type="component" value="Unassembled WGS sequence"/>
</dbReference>
<keyword evidence="1" id="KW-0732">Signal</keyword>
<dbReference type="PANTHER" id="PTHR47637:SF1">
    <property type="entry name" value="CHAPERONE SURA"/>
    <property type="match status" value="1"/>
</dbReference>
<dbReference type="InterPro" id="IPR027304">
    <property type="entry name" value="Trigger_fact/SurA_dom_sf"/>
</dbReference>
<dbReference type="InterPro" id="IPR046357">
    <property type="entry name" value="PPIase_dom_sf"/>
</dbReference>
<dbReference type="InterPro" id="IPR000297">
    <property type="entry name" value="PPIase_PpiC"/>
</dbReference>
<sequence length="333" mass="38120">MKIRWLYILLTLLSVTHTPVARSEIIDSSVAVVNEDVITLSDVNRIGEAIFRQITEEAPPEQREEALKQARKKIITQLIENKLLTQQAAALHISVAEAEIDRAQKQVLQRNGFTDEDFKAELKNTGLSQAQYRETLREQILRSKLINYEVRSKVVVPDEEIQRYFEQQYSKETGKEAGAEGYYLLQLGVSWTDTARTSGLPTAKEDARKRVEAAHKLAKEGQDFKELARQYSNLPSAADGGDLGIFEKNEMAAYMRKAVTVLQPGEISPVIERPDSYIFFKLLSNGQEKKGGERVLDENIKEEIRNKLYKQEAEKRYKKWLEKIQSEAYIKIL</sequence>
<organism evidence="4 5">
    <name type="scientific">Candidatus Electrothrix marina</name>
    <dbReference type="NCBI Taxonomy" id="1859130"/>
    <lineage>
        <taxon>Bacteria</taxon>
        <taxon>Pseudomonadati</taxon>
        <taxon>Thermodesulfobacteriota</taxon>
        <taxon>Desulfobulbia</taxon>
        <taxon>Desulfobulbales</taxon>
        <taxon>Desulfobulbaceae</taxon>
        <taxon>Candidatus Electrothrix</taxon>
    </lineage>
</organism>
<dbReference type="SUPFAM" id="SSF54534">
    <property type="entry name" value="FKBP-like"/>
    <property type="match status" value="1"/>
</dbReference>
<keyword evidence="2 4" id="KW-0413">Isomerase</keyword>
<evidence type="ECO:0000313" key="5">
    <source>
        <dbReference type="Proteomes" id="UP000288892"/>
    </source>
</evidence>
<name>A0A444JFN7_9BACT</name>
<evidence type="ECO:0000313" key="4">
    <source>
        <dbReference type="EMBL" id="RWX51930.1"/>
    </source>
</evidence>
<evidence type="ECO:0000259" key="3">
    <source>
        <dbReference type="PROSITE" id="PS50198"/>
    </source>
</evidence>
<dbReference type="EC" id="5.2.1.8" evidence="4"/>
<dbReference type="SUPFAM" id="SSF109998">
    <property type="entry name" value="Triger factor/SurA peptide-binding domain-like"/>
    <property type="match status" value="1"/>
</dbReference>
<keyword evidence="2" id="KW-0697">Rotamase</keyword>
<accession>A0A444JFN7</accession>
<dbReference type="Gene3D" id="1.10.4030.10">
    <property type="entry name" value="Porin chaperone SurA, peptide-binding domain"/>
    <property type="match status" value="1"/>
</dbReference>
<dbReference type="PANTHER" id="PTHR47637">
    <property type="entry name" value="CHAPERONE SURA"/>
    <property type="match status" value="1"/>
</dbReference>
<evidence type="ECO:0000256" key="2">
    <source>
        <dbReference type="PROSITE-ProRule" id="PRU00278"/>
    </source>
</evidence>
<dbReference type="GO" id="GO:0003755">
    <property type="term" value="F:peptidyl-prolyl cis-trans isomerase activity"/>
    <property type="evidence" value="ECO:0007669"/>
    <property type="project" value="UniProtKB-KW"/>
</dbReference>
<keyword evidence="5" id="KW-1185">Reference proteome</keyword>
<feature type="domain" description="PpiC" evidence="3">
    <location>
        <begin position="179"/>
        <end position="284"/>
    </location>
</feature>
<dbReference type="InterPro" id="IPR050280">
    <property type="entry name" value="OMP_Chaperone_SurA"/>
</dbReference>
<dbReference type="AlphaFoldDB" id="A0A444JFN7"/>
<gene>
    <name evidence="4" type="ORF">VU01_10614</name>
</gene>
<dbReference type="Pfam" id="PF13624">
    <property type="entry name" value="SurA_N_3"/>
    <property type="match status" value="1"/>
</dbReference>
<protein>
    <submittedName>
        <fullName evidence="4">Periplasmic chaperone for outer membrane proteins SurA</fullName>
        <ecNumber evidence="4">5.2.1.8</ecNumber>
    </submittedName>
</protein>
<proteinExistence type="predicted"/>
<reference evidence="4 5" key="1">
    <citation type="submission" date="2017-01" db="EMBL/GenBank/DDBJ databases">
        <title>The cable genome- insights into the physiology and evolution of filamentous bacteria capable of sulfide oxidation via long distance electron transfer.</title>
        <authorList>
            <person name="Schreiber L."/>
            <person name="Bjerg J.T."/>
            <person name="Boggild A."/>
            <person name="Van De Vossenberg J."/>
            <person name="Meysman F."/>
            <person name="Nielsen L.P."/>
            <person name="Schramm A."/>
            <person name="Kjeldsen K.U."/>
        </authorList>
    </citation>
    <scope>NUCLEOTIDE SEQUENCE [LARGE SCALE GENOMIC DNA]</scope>
    <source>
        <strain evidence="4">A5</strain>
    </source>
</reference>
<dbReference type="EMBL" id="MTKS01000061">
    <property type="protein sequence ID" value="RWX51930.1"/>
    <property type="molecule type" value="Genomic_DNA"/>
</dbReference>
<comment type="caution">
    <text evidence="4">The sequence shown here is derived from an EMBL/GenBank/DDBJ whole genome shotgun (WGS) entry which is preliminary data.</text>
</comment>